<sequence length="67" mass="7607">TTGARCHNTGGYRAPRRHGDPIHIVAPSRYYPPRFLSVIGTIGSDFMRQSLIFYFLGLDLIYYSILS</sequence>
<protein>
    <submittedName>
        <fullName evidence="1">Uncharacterized protein</fullName>
    </submittedName>
</protein>
<dbReference type="HOGENOM" id="CLU_2820127_0_0_1"/>
<evidence type="ECO:0000313" key="1">
    <source>
        <dbReference type="EnsemblPlants" id="OB01G22170.1"/>
    </source>
</evidence>
<dbReference type="Gramene" id="OB01G22170.1">
    <property type="protein sequence ID" value="OB01G22170.1"/>
    <property type="gene ID" value="OB01G22170"/>
</dbReference>
<dbReference type="EnsemblPlants" id="OB01G22170.1">
    <property type="protein sequence ID" value="OB01G22170.1"/>
    <property type="gene ID" value="OB01G22170"/>
</dbReference>
<reference evidence="1" key="1">
    <citation type="journal article" date="2013" name="Nat. Commun.">
        <title>Whole-genome sequencing of Oryza brachyantha reveals mechanisms underlying Oryza genome evolution.</title>
        <authorList>
            <person name="Chen J."/>
            <person name="Huang Q."/>
            <person name="Gao D."/>
            <person name="Wang J."/>
            <person name="Lang Y."/>
            <person name="Liu T."/>
            <person name="Li B."/>
            <person name="Bai Z."/>
            <person name="Luis Goicoechea J."/>
            <person name="Liang C."/>
            <person name="Chen C."/>
            <person name="Zhang W."/>
            <person name="Sun S."/>
            <person name="Liao Y."/>
            <person name="Zhang X."/>
            <person name="Yang L."/>
            <person name="Song C."/>
            <person name="Wang M."/>
            <person name="Shi J."/>
            <person name="Liu G."/>
            <person name="Liu J."/>
            <person name="Zhou H."/>
            <person name="Zhou W."/>
            <person name="Yu Q."/>
            <person name="An N."/>
            <person name="Chen Y."/>
            <person name="Cai Q."/>
            <person name="Wang B."/>
            <person name="Liu B."/>
            <person name="Min J."/>
            <person name="Huang Y."/>
            <person name="Wu H."/>
            <person name="Li Z."/>
            <person name="Zhang Y."/>
            <person name="Yin Y."/>
            <person name="Song W."/>
            <person name="Jiang J."/>
            <person name="Jackson S.A."/>
            <person name="Wing R.A."/>
            <person name="Wang J."/>
            <person name="Chen M."/>
        </authorList>
    </citation>
    <scope>NUCLEOTIDE SEQUENCE [LARGE SCALE GENOMIC DNA]</scope>
    <source>
        <strain evidence="1">cv. IRGC 101232</strain>
    </source>
</reference>
<keyword evidence="2" id="KW-1185">Reference proteome</keyword>
<accession>J3KZ11</accession>
<reference evidence="1" key="2">
    <citation type="submission" date="2013-04" db="UniProtKB">
        <authorList>
            <consortium name="EnsemblPlants"/>
        </authorList>
    </citation>
    <scope>IDENTIFICATION</scope>
</reference>
<dbReference type="AlphaFoldDB" id="J3KZ11"/>
<evidence type="ECO:0000313" key="2">
    <source>
        <dbReference type="Proteomes" id="UP000006038"/>
    </source>
</evidence>
<name>J3KZ11_ORYBR</name>
<dbReference type="Proteomes" id="UP000006038">
    <property type="component" value="Chromosome 1"/>
</dbReference>
<organism evidence="1">
    <name type="scientific">Oryza brachyantha</name>
    <name type="common">malo sina</name>
    <dbReference type="NCBI Taxonomy" id="4533"/>
    <lineage>
        <taxon>Eukaryota</taxon>
        <taxon>Viridiplantae</taxon>
        <taxon>Streptophyta</taxon>
        <taxon>Embryophyta</taxon>
        <taxon>Tracheophyta</taxon>
        <taxon>Spermatophyta</taxon>
        <taxon>Magnoliopsida</taxon>
        <taxon>Liliopsida</taxon>
        <taxon>Poales</taxon>
        <taxon>Poaceae</taxon>
        <taxon>BOP clade</taxon>
        <taxon>Oryzoideae</taxon>
        <taxon>Oryzeae</taxon>
        <taxon>Oryzinae</taxon>
        <taxon>Oryza</taxon>
    </lineage>
</organism>
<proteinExistence type="predicted"/>